<evidence type="ECO:0000256" key="1">
    <source>
        <dbReference type="SAM" id="MobiDB-lite"/>
    </source>
</evidence>
<dbReference type="SUPFAM" id="SSF55729">
    <property type="entry name" value="Acyl-CoA N-acyltransferases (Nat)"/>
    <property type="match status" value="1"/>
</dbReference>
<reference evidence="2" key="1">
    <citation type="journal article" date="2014" name="Int. J. Syst. Evol. Microbiol.">
        <title>Complete genome sequence of Corynebacterium casei LMG S-19264T (=DSM 44701T), isolated from a smear-ripened cheese.</title>
        <authorList>
            <consortium name="US DOE Joint Genome Institute (JGI-PGF)"/>
            <person name="Walter F."/>
            <person name="Albersmeier A."/>
            <person name="Kalinowski J."/>
            <person name="Ruckert C."/>
        </authorList>
    </citation>
    <scope>NUCLEOTIDE SEQUENCE</scope>
    <source>
        <strain evidence="2">VKM Ac-2007</strain>
    </source>
</reference>
<accession>A0A9W6MDV2</accession>
<name>A0A9W6MDV2_9ACTN</name>
<feature type="region of interest" description="Disordered" evidence="1">
    <location>
        <begin position="248"/>
        <end position="273"/>
    </location>
</feature>
<evidence type="ECO:0000313" key="3">
    <source>
        <dbReference type="Proteomes" id="UP001143474"/>
    </source>
</evidence>
<dbReference type="InterPro" id="IPR016181">
    <property type="entry name" value="Acyl_CoA_acyltransferase"/>
</dbReference>
<dbReference type="EMBL" id="BSEV01000008">
    <property type="protein sequence ID" value="GLK10541.1"/>
    <property type="molecule type" value="Genomic_DNA"/>
</dbReference>
<keyword evidence="3" id="KW-1185">Reference proteome</keyword>
<organism evidence="2 3">
    <name type="scientific">Streptosporangium carneum</name>
    <dbReference type="NCBI Taxonomy" id="47481"/>
    <lineage>
        <taxon>Bacteria</taxon>
        <taxon>Bacillati</taxon>
        <taxon>Actinomycetota</taxon>
        <taxon>Actinomycetes</taxon>
        <taxon>Streptosporangiales</taxon>
        <taxon>Streptosporangiaceae</taxon>
        <taxon>Streptosporangium</taxon>
    </lineage>
</organism>
<dbReference type="RefSeq" id="WP_271218960.1">
    <property type="nucleotide sequence ID" value="NZ_BAAAVD010000032.1"/>
</dbReference>
<dbReference type="Proteomes" id="UP001143474">
    <property type="component" value="Unassembled WGS sequence"/>
</dbReference>
<protein>
    <submittedName>
        <fullName evidence="2">Uncharacterized protein</fullName>
    </submittedName>
</protein>
<comment type="caution">
    <text evidence="2">The sequence shown here is derived from an EMBL/GenBank/DDBJ whole genome shotgun (WGS) entry which is preliminary data.</text>
</comment>
<gene>
    <name evidence="2" type="ORF">GCM10017600_39470</name>
</gene>
<feature type="compositionally biased region" description="Basic and acidic residues" evidence="1">
    <location>
        <begin position="261"/>
        <end position="273"/>
    </location>
</feature>
<evidence type="ECO:0000313" key="2">
    <source>
        <dbReference type="EMBL" id="GLK10541.1"/>
    </source>
</evidence>
<reference evidence="2" key="2">
    <citation type="submission" date="2023-01" db="EMBL/GenBank/DDBJ databases">
        <authorList>
            <person name="Sun Q."/>
            <person name="Evtushenko L."/>
        </authorList>
    </citation>
    <scope>NUCLEOTIDE SEQUENCE</scope>
    <source>
        <strain evidence="2">VKM Ac-2007</strain>
    </source>
</reference>
<proteinExistence type="predicted"/>
<sequence length="273" mass="31073">MREDGSDGRLDEDLHFAWSYAVDAAPTGDEAAGGPASERFRTYARFVLDEFRADPERISAIAAAARARLAEREAGGGNTRGWLETARLAEMALEMLRQAGDDVTAGPGEPCPRRAEAENARKPTAYRHIAAYRRRLRRLTPRYWLRRRWARRKVRFVHRPPATDQPCDVQRIDILLGEREIGRVTYQVCDSCELGYIARISLDPKLRGRGIGARALDLTRRRSPGFRWCASGRHDTDRTFWHRVSRRTGGAHTRASADPVPCEHMRGDRNRRV</sequence>
<dbReference type="AlphaFoldDB" id="A0A9W6MDV2"/>